<reference evidence="3" key="2">
    <citation type="submission" date="2023-02" db="EMBL/GenBank/DDBJ databases">
        <authorList>
            <consortium name="DOE Joint Genome Institute"/>
            <person name="Mondo S.J."/>
            <person name="Chang Y."/>
            <person name="Wang Y."/>
            <person name="Ahrendt S."/>
            <person name="Andreopoulos W."/>
            <person name="Barry K."/>
            <person name="Beard J."/>
            <person name="Benny G.L."/>
            <person name="Blankenship S."/>
            <person name="Bonito G."/>
            <person name="Cuomo C."/>
            <person name="Desiro A."/>
            <person name="Gervers K.A."/>
            <person name="Hundley H."/>
            <person name="Kuo A."/>
            <person name="LaButti K."/>
            <person name="Lang B.F."/>
            <person name="Lipzen A."/>
            <person name="O'Donnell K."/>
            <person name="Pangilinan J."/>
            <person name="Reynolds N."/>
            <person name="Sandor L."/>
            <person name="Smith M.W."/>
            <person name="Tsang A."/>
            <person name="Grigoriev I.V."/>
            <person name="Stajich J.E."/>
            <person name="Spatafora J.W."/>
        </authorList>
    </citation>
    <scope>NUCLEOTIDE SEQUENCE</scope>
    <source>
        <strain evidence="3">RSA 2281</strain>
    </source>
</reference>
<feature type="region of interest" description="Disordered" evidence="1">
    <location>
        <begin position="455"/>
        <end position="480"/>
    </location>
</feature>
<feature type="region of interest" description="Disordered" evidence="1">
    <location>
        <begin position="273"/>
        <end position="295"/>
    </location>
</feature>
<dbReference type="SMART" id="SM01017">
    <property type="entry name" value="Arrestin_C"/>
    <property type="match status" value="1"/>
</dbReference>
<dbReference type="AlphaFoldDB" id="A0AAD5JTR9"/>
<reference evidence="3" key="1">
    <citation type="journal article" date="2022" name="IScience">
        <title>Evolution of zygomycete secretomes and the origins of terrestrial fungal ecologies.</title>
        <authorList>
            <person name="Chang Y."/>
            <person name="Wang Y."/>
            <person name="Mondo S."/>
            <person name="Ahrendt S."/>
            <person name="Andreopoulos W."/>
            <person name="Barry K."/>
            <person name="Beard J."/>
            <person name="Benny G.L."/>
            <person name="Blankenship S."/>
            <person name="Bonito G."/>
            <person name="Cuomo C."/>
            <person name="Desiro A."/>
            <person name="Gervers K.A."/>
            <person name="Hundley H."/>
            <person name="Kuo A."/>
            <person name="LaButti K."/>
            <person name="Lang B.F."/>
            <person name="Lipzen A."/>
            <person name="O'Donnell K."/>
            <person name="Pangilinan J."/>
            <person name="Reynolds N."/>
            <person name="Sandor L."/>
            <person name="Smith M.E."/>
            <person name="Tsang A."/>
            <person name="Grigoriev I.V."/>
            <person name="Stajich J.E."/>
            <person name="Spatafora J.W."/>
        </authorList>
    </citation>
    <scope>NUCLEOTIDE SEQUENCE</scope>
    <source>
        <strain evidence="3">RSA 2281</strain>
    </source>
</reference>
<dbReference type="InterPro" id="IPR014756">
    <property type="entry name" value="Ig_E-set"/>
</dbReference>
<dbReference type="InterPro" id="IPR014752">
    <property type="entry name" value="Arrestin-like_C"/>
</dbReference>
<accession>A0AAD5JTR9</accession>
<dbReference type="Pfam" id="PF02752">
    <property type="entry name" value="Arrestin_C"/>
    <property type="match status" value="1"/>
</dbReference>
<evidence type="ECO:0000256" key="1">
    <source>
        <dbReference type="SAM" id="MobiDB-lite"/>
    </source>
</evidence>
<evidence type="ECO:0000313" key="4">
    <source>
        <dbReference type="Proteomes" id="UP001209540"/>
    </source>
</evidence>
<dbReference type="Gene3D" id="2.60.40.640">
    <property type="match status" value="1"/>
</dbReference>
<dbReference type="EMBL" id="JAIXMP010000026">
    <property type="protein sequence ID" value="KAI9253488.1"/>
    <property type="molecule type" value="Genomic_DNA"/>
</dbReference>
<dbReference type="InterPro" id="IPR011022">
    <property type="entry name" value="Arrestin_C-like"/>
</dbReference>
<name>A0AAD5JTR9_9FUNG</name>
<keyword evidence="4" id="KW-1185">Reference proteome</keyword>
<feature type="region of interest" description="Disordered" evidence="1">
    <location>
        <begin position="352"/>
        <end position="375"/>
    </location>
</feature>
<feature type="compositionally biased region" description="Polar residues" evidence="1">
    <location>
        <begin position="274"/>
        <end position="284"/>
    </location>
</feature>
<evidence type="ECO:0000259" key="2">
    <source>
        <dbReference type="SMART" id="SM01017"/>
    </source>
</evidence>
<sequence>MIKIPFVLQLPVDLGASYADKKARVRYVLQTEMALDCPTLPTMGGYATSSTRPLQRIIKTERAIVIYPNVMSSPLSDATLYMPTHETRHIWQSPVLASTCSVELHVLLSRTIWIAGTPMYMGFKIHNMSKQKIANIKLELLRRQNTFSQTGLEGSFGLMPVTSTCEVVTRVDAYSFDWWQPIEQGLSDQITLSIQSPMDHFSIRNQKLIDVSYSIRVSIASTTSTDAVLEVPVILVHPISMDPPPGNYLQGDQSNDCKDAYRRLCVNIFRETTPHSNSSSQSDVPSLEHTITSTTKSTSTFTKSIASASSSIRRPFRRMRRNISQWLSNHYLTQHNHNKRKRLMITATKPTSTTTLATTTHRSLSSPVRHGNVPSPKQFGAHPDSIGDAGLDIRHKLNVATAREAWEGYTAEQCSIPRVSLVSPTPERSISLPSRWKAPSEKFEIGSSFNLRDIQQHQEGKSRSSTMSHQPQQQSRYPLNAHKGIKRMLASSRYMKSLQSKTLSVTEDGRKLLALSTTIMQQQDNKHERRSAIAI</sequence>
<proteinExistence type="predicted"/>
<dbReference type="SUPFAM" id="SSF81296">
    <property type="entry name" value="E set domains"/>
    <property type="match status" value="1"/>
</dbReference>
<gene>
    <name evidence="3" type="ORF">BDA99DRAFT_519950</name>
</gene>
<comment type="caution">
    <text evidence="3">The sequence shown here is derived from an EMBL/GenBank/DDBJ whole genome shotgun (WGS) entry which is preliminary data.</text>
</comment>
<protein>
    <recommendedName>
        <fullName evidence="2">Arrestin C-terminal-like domain-containing protein</fullName>
    </recommendedName>
</protein>
<feature type="domain" description="Arrestin C-terminal-like" evidence="2">
    <location>
        <begin position="98"/>
        <end position="240"/>
    </location>
</feature>
<dbReference type="Proteomes" id="UP001209540">
    <property type="component" value="Unassembled WGS sequence"/>
</dbReference>
<feature type="compositionally biased region" description="Polar residues" evidence="1">
    <location>
        <begin position="463"/>
        <end position="477"/>
    </location>
</feature>
<evidence type="ECO:0000313" key="3">
    <source>
        <dbReference type="EMBL" id="KAI9253488.1"/>
    </source>
</evidence>
<organism evidence="3 4">
    <name type="scientific">Phascolomyces articulosus</name>
    <dbReference type="NCBI Taxonomy" id="60185"/>
    <lineage>
        <taxon>Eukaryota</taxon>
        <taxon>Fungi</taxon>
        <taxon>Fungi incertae sedis</taxon>
        <taxon>Mucoromycota</taxon>
        <taxon>Mucoromycotina</taxon>
        <taxon>Mucoromycetes</taxon>
        <taxon>Mucorales</taxon>
        <taxon>Lichtheimiaceae</taxon>
        <taxon>Phascolomyces</taxon>
    </lineage>
</organism>